<name>A0A1H7FXL9_9GAMM</name>
<evidence type="ECO:0000313" key="7">
    <source>
        <dbReference type="Proteomes" id="UP000185766"/>
    </source>
</evidence>
<dbReference type="GO" id="GO:0003955">
    <property type="term" value="F:NAD(P)H dehydrogenase (quinone) activity"/>
    <property type="evidence" value="ECO:0007669"/>
    <property type="project" value="TreeGrafter"/>
</dbReference>
<evidence type="ECO:0000259" key="5">
    <source>
        <dbReference type="Pfam" id="PF07992"/>
    </source>
</evidence>
<dbReference type="PANTHER" id="PTHR42913:SF9">
    <property type="entry name" value="SLR1591 PROTEIN"/>
    <property type="match status" value="1"/>
</dbReference>
<dbReference type="Proteomes" id="UP000185766">
    <property type="component" value="Unassembled WGS sequence"/>
</dbReference>
<dbReference type="InterPro" id="IPR023753">
    <property type="entry name" value="FAD/NAD-binding_dom"/>
</dbReference>
<evidence type="ECO:0000256" key="1">
    <source>
        <dbReference type="ARBA" id="ARBA00001974"/>
    </source>
</evidence>
<dbReference type="EMBL" id="FOAS01000001">
    <property type="protein sequence ID" value="SEK29272.1"/>
    <property type="molecule type" value="Genomic_DNA"/>
</dbReference>
<dbReference type="Pfam" id="PF07992">
    <property type="entry name" value="Pyr_redox_2"/>
    <property type="match status" value="1"/>
</dbReference>
<evidence type="ECO:0000256" key="4">
    <source>
        <dbReference type="ARBA" id="ARBA00023002"/>
    </source>
</evidence>
<feature type="domain" description="FAD/NAD(P)-binding" evidence="5">
    <location>
        <begin position="5"/>
        <end position="284"/>
    </location>
</feature>
<keyword evidence="3" id="KW-0274">FAD</keyword>
<reference evidence="6 7" key="1">
    <citation type="submission" date="2016-10" db="EMBL/GenBank/DDBJ databases">
        <authorList>
            <person name="de Groot N.N."/>
        </authorList>
    </citation>
    <scope>NUCLEOTIDE SEQUENCE [LARGE SCALE GENOMIC DNA]</scope>
    <source>
        <strain evidence="6 7">JCM 19513</strain>
    </source>
</reference>
<dbReference type="Gene3D" id="3.50.50.100">
    <property type="match status" value="1"/>
</dbReference>
<keyword evidence="2" id="KW-0285">Flavoprotein</keyword>
<comment type="cofactor">
    <cofactor evidence="1">
        <name>FAD</name>
        <dbReference type="ChEBI" id="CHEBI:57692"/>
    </cofactor>
</comment>
<gene>
    <name evidence="6" type="ORF">SAMN05216214_101323</name>
</gene>
<sequence>MKSCDVVLLGAGHAHLGVLRLWAAGQRPPGRIVLISPQPYAWYSGMLPGLLSWRYQAEDCRIALEPLCQAAEVELVSGNVEHLDARQSLVHLDSGQLVKGRFISVNLGGQTRLPPLQNPTLDILSVKPFSQFLAGWHRWQQEGHRSLAIIGGGPAAVELALALSNQPVGQELALICQGELLSQHPPGLRQRVRRLLALQAVELREHSQVECVQGDSVRVAGGRSLPYERLIMATGSAPLSCWQSSGLALDKQGFISVNPQLQALHHKHIFAVGDSASLPGATRNGVYAVRMGPVLAANLSASLKDKPLQAYKPQAQSLALLSDGSGGALLSWHGLSASGRWVGWWKHWLDQRFMQRHRIAGLPA</sequence>
<keyword evidence="7" id="KW-1185">Reference proteome</keyword>
<dbReference type="PANTHER" id="PTHR42913">
    <property type="entry name" value="APOPTOSIS-INDUCING FACTOR 1"/>
    <property type="match status" value="1"/>
</dbReference>
<protein>
    <submittedName>
        <fullName evidence="6">Pyridine nucleotide-disulfide oxidoreductase family protein</fullName>
    </submittedName>
</protein>
<dbReference type="AlphaFoldDB" id="A0A1H7FXL9"/>
<proteinExistence type="predicted"/>
<evidence type="ECO:0000256" key="3">
    <source>
        <dbReference type="ARBA" id="ARBA00022827"/>
    </source>
</evidence>
<evidence type="ECO:0000256" key="2">
    <source>
        <dbReference type="ARBA" id="ARBA00022630"/>
    </source>
</evidence>
<keyword evidence="4" id="KW-0560">Oxidoreductase</keyword>
<dbReference type="InterPro" id="IPR036188">
    <property type="entry name" value="FAD/NAD-bd_sf"/>
</dbReference>
<evidence type="ECO:0000313" key="6">
    <source>
        <dbReference type="EMBL" id="SEK29272.1"/>
    </source>
</evidence>
<organism evidence="6 7">
    <name type="scientific">Atopomonas hussainii</name>
    <dbReference type="NCBI Taxonomy" id="1429083"/>
    <lineage>
        <taxon>Bacteria</taxon>
        <taxon>Pseudomonadati</taxon>
        <taxon>Pseudomonadota</taxon>
        <taxon>Gammaproteobacteria</taxon>
        <taxon>Pseudomonadales</taxon>
        <taxon>Pseudomonadaceae</taxon>
        <taxon>Atopomonas</taxon>
    </lineage>
</organism>
<dbReference type="GO" id="GO:0019646">
    <property type="term" value="P:aerobic electron transport chain"/>
    <property type="evidence" value="ECO:0007669"/>
    <property type="project" value="TreeGrafter"/>
</dbReference>
<dbReference type="InterPro" id="IPR051169">
    <property type="entry name" value="NADH-Q_oxidoreductase"/>
</dbReference>
<dbReference type="OrthoDB" id="9767928at2"/>
<dbReference type="SUPFAM" id="SSF51905">
    <property type="entry name" value="FAD/NAD(P)-binding domain"/>
    <property type="match status" value="2"/>
</dbReference>
<accession>A0A1H7FXL9</accession>
<dbReference type="STRING" id="1429083.GCA_001885685_02242"/>
<dbReference type="RefSeq" id="WP_071871459.1">
    <property type="nucleotide sequence ID" value="NZ_FOAS01000001.1"/>
</dbReference>